<dbReference type="AlphaFoldDB" id="A0AAE8SQA9"/>
<evidence type="ECO:0000313" key="2">
    <source>
        <dbReference type="Proteomes" id="UP001187734"/>
    </source>
</evidence>
<dbReference type="EMBL" id="ONZP01001142">
    <property type="protein sequence ID" value="SPJ93269.1"/>
    <property type="molecule type" value="Genomic_DNA"/>
</dbReference>
<evidence type="ECO:0000313" key="1">
    <source>
        <dbReference type="EMBL" id="SPJ93269.1"/>
    </source>
</evidence>
<gene>
    <name evidence="1" type="ORF">FTOL_13875</name>
</gene>
<organism evidence="1 2">
    <name type="scientific">Fusarium torulosum</name>
    <dbReference type="NCBI Taxonomy" id="33205"/>
    <lineage>
        <taxon>Eukaryota</taxon>
        <taxon>Fungi</taxon>
        <taxon>Dikarya</taxon>
        <taxon>Ascomycota</taxon>
        <taxon>Pezizomycotina</taxon>
        <taxon>Sordariomycetes</taxon>
        <taxon>Hypocreomycetidae</taxon>
        <taxon>Hypocreales</taxon>
        <taxon>Nectriaceae</taxon>
        <taxon>Fusarium</taxon>
    </lineage>
</organism>
<sequence>MAKPPWMWELYRDEKNGSNYCKIRSIQ</sequence>
<keyword evidence="2" id="KW-1185">Reference proteome</keyword>
<proteinExistence type="predicted"/>
<protein>
    <submittedName>
        <fullName evidence="1">Uncharacterized protein</fullName>
    </submittedName>
</protein>
<reference evidence="1" key="1">
    <citation type="submission" date="2018-03" db="EMBL/GenBank/DDBJ databases">
        <authorList>
            <person name="Guldener U."/>
        </authorList>
    </citation>
    <scope>NUCLEOTIDE SEQUENCE</scope>
</reference>
<name>A0AAE8SQA9_9HYPO</name>
<dbReference type="Proteomes" id="UP001187734">
    <property type="component" value="Unassembled WGS sequence"/>
</dbReference>
<accession>A0AAE8SQA9</accession>
<comment type="caution">
    <text evidence="1">The sequence shown here is derived from an EMBL/GenBank/DDBJ whole genome shotgun (WGS) entry which is preliminary data.</text>
</comment>